<sequence>MKQALLFAIAACGLAAASSTNNSTKLSANVSSQPFELIFPKSEPTKEHPWTIKVVLSRINTKKSRFTGPSTTNLSLSLIGQKTIELQGGTAYESIPTSSKPAQSGPYNTVTFELGFGDKYTGNDKRISDAITDARGMIEKALAQAYSYQVSCFLFDDKGRKIALSPDPSDRGMENTRSSTNIESPSFPLYGTTKNATEKPARIGAASFFFAWGTREVSNVTCSLDLFQGFDGTSQAYHVTLEDKPAKAGGNMTTAQEIQSYTELSQNYTGVAEKVPQPPNGGFESQNIGFGPMSVFPLPPKRSNDSTAEPGGPPKGVLSGLKATAVGMVKKARTRGSSAKQEYSKVTMEVGDALRPDSRCQILDTAGKTISVAGEDGKAVTTFPMGRYTFHEPKRSQVGKILCGPFLGQ</sequence>
<dbReference type="RefSeq" id="XP_030985494.1">
    <property type="nucleotide sequence ID" value="XM_031123770.1"/>
</dbReference>
<feature type="compositionally biased region" description="Polar residues" evidence="1">
    <location>
        <begin position="175"/>
        <end position="184"/>
    </location>
</feature>
<feature type="chain" id="PRO_5027790572" evidence="2">
    <location>
        <begin position="20"/>
        <end position="409"/>
    </location>
</feature>
<feature type="region of interest" description="Disordered" evidence="1">
    <location>
        <begin position="299"/>
        <end position="318"/>
    </location>
</feature>
<name>A0A6P8BEL7_PYRGI</name>
<evidence type="ECO:0000256" key="1">
    <source>
        <dbReference type="SAM" id="MobiDB-lite"/>
    </source>
</evidence>
<evidence type="ECO:0000313" key="3">
    <source>
        <dbReference type="Proteomes" id="UP000515153"/>
    </source>
</evidence>
<reference evidence="4" key="2">
    <citation type="submission" date="2019-10" db="EMBL/GenBank/DDBJ databases">
        <authorList>
            <consortium name="NCBI Genome Project"/>
        </authorList>
    </citation>
    <scope>NUCLEOTIDE SEQUENCE</scope>
    <source>
        <strain evidence="4">NI907</strain>
    </source>
</reference>
<feature type="signal peptide" evidence="2">
    <location>
        <begin position="1"/>
        <end position="19"/>
    </location>
</feature>
<keyword evidence="2" id="KW-0732">Signal</keyword>
<dbReference type="Proteomes" id="UP000515153">
    <property type="component" value="Unplaced"/>
</dbReference>
<feature type="region of interest" description="Disordered" evidence="1">
    <location>
        <begin position="165"/>
        <end position="189"/>
    </location>
</feature>
<evidence type="ECO:0000256" key="2">
    <source>
        <dbReference type="SAM" id="SignalP"/>
    </source>
</evidence>
<keyword evidence="3" id="KW-1185">Reference proteome</keyword>
<proteinExistence type="predicted"/>
<protein>
    <submittedName>
        <fullName evidence="4">Uncharacterized protein</fullName>
    </submittedName>
</protein>
<reference evidence="4" key="1">
    <citation type="journal article" date="2019" name="Mol. Biol. Evol.">
        <title>Blast fungal genomes show frequent chromosomal changes, gene gains and losses, and effector gene turnover.</title>
        <authorList>
            <person name="Gomez Luciano L.B."/>
            <person name="Jason Tsai I."/>
            <person name="Chuma I."/>
            <person name="Tosa Y."/>
            <person name="Chen Y.H."/>
            <person name="Li J.Y."/>
            <person name="Li M.Y."/>
            <person name="Jade Lu M.Y."/>
            <person name="Nakayashiki H."/>
            <person name="Li W.H."/>
        </authorList>
    </citation>
    <scope>NUCLEOTIDE SEQUENCE</scope>
    <source>
        <strain evidence="4">NI907</strain>
    </source>
</reference>
<evidence type="ECO:0000313" key="4">
    <source>
        <dbReference type="RefSeq" id="XP_030985494.1"/>
    </source>
</evidence>
<gene>
    <name evidence="4" type="ORF">PgNI_03717</name>
</gene>
<dbReference type="GeneID" id="41958679"/>
<accession>A0A6P8BEL7</accession>
<dbReference type="AlphaFoldDB" id="A0A6P8BEL7"/>
<reference evidence="4" key="3">
    <citation type="submission" date="2025-08" db="UniProtKB">
        <authorList>
            <consortium name="RefSeq"/>
        </authorList>
    </citation>
    <scope>IDENTIFICATION</scope>
    <source>
        <strain evidence="4">NI907</strain>
    </source>
</reference>
<dbReference type="KEGG" id="pgri:PgNI_03717"/>
<organism evidence="3 4">
    <name type="scientific">Pyricularia grisea</name>
    <name type="common">Crabgrass-specific blast fungus</name>
    <name type="synonym">Magnaporthe grisea</name>
    <dbReference type="NCBI Taxonomy" id="148305"/>
    <lineage>
        <taxon>Eukaryota</taxon>
        <taxon>Fungi</taxon>
        <taxon>Dikarya</taxon>
        <taxon>Ascomycota</taxon>
        <taxon>Pezizomycotina</taxon>
        <taxon>Sordariomycetes</taxon>
        <taxon>Sordariomycetidae</taxon>
        <taxon>Magnaporthales</taxon>
        <taxon>Pyriculariaceae</taxon>
        <taxon>Pyricularia</taxon>
    </lineage>
</organism>